<organism evidence="1 2">
    <name type="scientific">Borreliella valaisiana VS116</name>
    <dbReference type="NCBI Taxonomy" id="445987"/>
    <lineage>
        <taxon>Bacteria</taxon>
        <taxon>Pseudomonadati</taxon>
        <taxon>Spirochaetota</taxon>
        <taxon>Spirochaetia</taxon>
        <taxon>Spirochaetales</taxon>
        <taxon>Borreliaceae</taxon>
        <taxon>Borreliella</taxon>
    </lineage>
</organism>
<reference evidence="1 2" key="1">
    <citation type="journal article" date="2012" name="J. Bacteriol.">
        <title>Whole-Genome Sequences of Borrelia bissettii, Borrelia valaisiana, and Borrelia spielmanii.</title>
        <authorList>
            <person name="Schutzer S.E."/>
            <person name="Fraser-Liggett C.M."/>
            <person name="Qiu W.G."/>
            <person name="Kraiczy P."/>
            <person name="Mongodin E.F."/>
            <person name="Dunn J.J."/>
            <person name="Luft B.J."/>
            <person name="Casjens S.R."/>
        </authorList>
    </citation>
    <scope>NUCLEOTIDE SEQUENCE [LARGE SCALE GENOMIC DNA]</scope>
    <source>
        <strain evidence="1 2">VS116</strain>
        <plasmid evidence="1">VS116_lp36</plasmid>
    </source>
</reference>
<dbReference type="EMBL" id="CP001436">
    <property type="protein sequence ID" value="ACN52791.1"/>
    <property type="molecule type" value="Genomic_DNA"/>
</dbReference>
<dbReference type="AlphaFoldDB" id="C0R8L6"/>
<geneLocation type="plasmid" evidence="1 2">
    <name>VS116_lp36</name>
</geneLocation>
<name>C0R8L6_BORVA</name>
<sequence>MQVLKRIGLGILINCFDFIESTLDQQFKNIKKILILNRIYICVDSIFAIKFFLL</sequence>
<dbReference type="HOGENOM" id="CLU_3040982_0_0_12"/>
<dbReference type="Proteomes" id="UP000006163">
    <property type="component" value="Plasmid VS116_lp36"/>
</dbReference>
<gene>
    <name evidence="1" type="ORF">BVAVS116_K0023</name>
</gene>
<protein>
    <submittedName>
        <fullName evidence="1">Uncharacterized protein</fullName>
    </submittedName>
</protein>
<evidence type="ECO:0000313" key="2">
    <source>
        <dbReference type="Proteomes" id="UP000006163"/>
    </source>
</evidence>
<keyword evidence="2" id="KW-1185">Reference proteome</keyword>
<proteinExistence type="predicted"/>
<evidence type="ECO:0000313" key="1">
    <source>
        <dbReference type="EMBL" id="ACN52791.1"/>
    </source>
</evidence>
<accession>C0R8L6</accession>
<keyword evidence="1" id="KW-0614">Plasmid</keyword>